<dbReference type="InterPro" id="IPR015421">
    <property type="entry name" value="PyrdxlP-dep_Trfase_major"/>
</dbReference>
<dbReference type="EMBL" id="JAEUBG010003112">
    <property type="protein sequence ID" value="KAH3683473.1"/>
    <property type="molecule type" value="Genomic_DNA"/>
</dbReference>
<reference evidence="7" key="1">
    <citation type="journal article" date="2021" name="Open Biol.">
        <title>Shared evolutionary footprints suggest mitochondrial oxidative damage underlies multiple complex I losses in fungi.</title>
        <authorList>
            <person name="Schikora-Tamarit M.A."/>
            <person name="Marcet-Houben M."/>
            <person name="Nosek J."/>
            <person name="Gabaldon T."/>
        </authorList>
    </citation>
    <scope>NUCLEOTIDE SEQUENCE</scope>
    <source>
        <strain evidence="7">CBS2887</strain>
    </source>
</reference>
<dbReference type="CDD" id="cd00609">
    <property type="entry name" value="AAT_like"/>
    <property type="match status" value="1"/>
</dbReference>
<dbReference type="GO" id="GO:0030170">
    <property type="term" value="F:pyridoxal phosphate binding"/>
    <property type="evidence" value="ECO:0007669"/>
    <property type="project" value="InterPro"/>
</dbReference>
<dbReference type="AlphaFoldDB" id="A0A9P8Q3B3"/>
<dbReference type="GO" id="GO:0009074">
    <property type="term" value="P:aromatic amino acid family catabolic process"/>
    <property type="evidence" value="ECO:0007669"/>
    <property type="project" value="TreeGrafter"/>
</dbReference>
<comment type="cofactor">
    <cofactor evidence="1">
        <name>pyridoxal 5'-phosphate</name>
        <dbReference type="ChEBI" id="CHEBI:597326"/>
    </cofactor>
</comment>
<dbReference type="InterPro" id="IPR004839">
    <property type="entry name" value="Aminotransferase_I/II_large"/>
</dbReference>
<dbReference type="OrthoDB" id="691673at2759"/>
<evidence type="ECO:0000313" key="8">
    <source>
        <dbReference type="Proteomes" id="UP000774326"/>
    </source>
</evidence>
<dbReference type="GO" id="GO:0008793">
    <property type="term" value="F:aromatic-amino-acid transaminase activity"/>
    <property type="evidence" value="ECO:0007669"/>
    <property type="project" value="TreeGrafter"/>
</dbReference>
<evidence type="ECO:0000256" key="3">
    <source>
        <dbReference type="ARBA" id="ARBA00022576"/>
    </source>
</evidence>
<dbReference type="GO" id="GO:0047536">
    <property type="term" value="F:2-aminoadipate transaminase activity"/>
    <property type="evidence" value="ECO:0007669"/>
    <property type="project" value="TreeGrafter"/>
</dbReference>
<comment type="caution">
    <text evidence="7">The sequence shown here is derived from an EMBL/GenBank/DDBJ whole genome shotgun (WGS) entry which is preliminary data.</text>
</comment>
<reference evidence="7" key="2">
    <citation type="submission" date="2021-01" db="EMBL/GenBank/DDBJ databases">
        <authorList>
            <person name="Schikora-Tamarit M.A."/>
        </authorList>
    </citation>
    <scope>NUCLEOTIDE SEQUENCE</scope>
    <source>
        <strain evidence="7">CBS2887</strain>
    </source>
</reference>
<evidence type="ECO:0000256" key="1">
    <source>
        <dbReference type="ARBA" id="ARBA00001933"/>
    </source>
</evidence>
<dbReference type="GO" id="GO:0006571">
    <property type="term" value="P:tyrosine biosynthetic process"/>
    <property type="evidence" value="ECO:0007669"/>
    <property type="project" value="TreeGrafter"/>
</dbReference>
<dbReference type="GO" id="GO:0019878">
    <property type="term" value="P:lysine biosynthetic process via aminoadipic acid"/>
    <property type="evidence" value="ECO:0007669"/>
    <property type="project" value="TreeGrafter"/>
</dbReference>
<accession>A0A9P8Q3B3</accession>
<sequence length="472" mass="52778">MPESTADPILSLLADRIVNQKVVSFHGEPVPKDIKAHPKPIHLSVGTPHHGFFPINGVNLDITLEPFGETTETVKVNKVANDATKELDIKAAFQYGPTQGHPQLLNFTKELIAEVNPPKYKDWDVTCTNGTGDSFNKVFGVIVNPGDVVLMEAYTYLPVCNYITNHGGITVPVVMNHTSQENPGIDVDSLTELLENWETHHPQLRRPKALYTIPTGQNPTGLTISQFNRAAIYNLAKLHNFLIVEDDPYGYIQLNDRVLKEEITPYQYVNELLPSSYIQYDTTGHVIRLESFSKTFAPGTRLGFVVGSSKIIKHMVKFADITSRAPSGISQVVVNQFIQAVGGVEGWINWNINVSKEYARRNIVLIETLQKSEAFKKGYMKVIEPDAGMFAIVELNFPPNEQEDYRSELQQLRCRLLESGVVVTYGSNFGISEEYSKKAKFIRLTIAAADDSSEIEEGMKRLGEGILKHFEQ</sequence>
<evidence type="ECO:0000256" key="4">
    <source>
        <dbReference type="ARBA" id="ARBA00022679"/>
    </source>
</evidence>
<dbReference type="InterPro" id="IPR015424">
    <property type="entry name" value="PyrdxlP-dep_Trfase"/>
</dbReference>
<dbReference type="PANTHER" id="PTHR42790:SF2">
    <property type="entry name" value="AROMATIC AMINO ACID AMINOTRANSFERASE 2"/>
    <property type="match status" value="1"/>
</dbReference>
<keyword evidence="4" id="KW-0808">Transferase</keyword>
<evidence type="ECO:0000313" key="7">
    <source>
        <dbReference type="EMBL" id="KAH3683473.1"/>
    </source>
</evidence>
<protein>
    <recommendedName>
        <fullName evidence="6">Aminotransferase class I/classII large domain-containing protein</fullName>
    </recommendedName>
</protein>
<dbReference type="PANTHER" id="PTHR42790">
    <property type="entry name" value="AMINOTRANSFERASE"/>
    <property type="match status" value="1"/>
</dbReference>
<feature type="domain" description="Aminotransferase class I/classII large" evidence="6">
    <location>
        <begin position="71"/>
        <end position="462"/>
    </location>
</feature>
<dbReference type="SUPFAM" id="SSF53383">
    <property type="entry name" value="PLP-dependent transferases"/>
    <property type="match status" value="1"/>
</dbReference>
<organism evidence="7 8">
    <name type="scientific">Wickerhamomyces pijperi</name>
    <name type="common">Yeast</name>
    <name type="synonym">Pichia pijperi</name>
    <dbReference type="NCBI Taxonomy" id="599730"/>
    <lineage>
        <taxon>Eukaryota</taxon>
        <taxon>Fungi</taxon>
        <taxon>Dikarya</taxon>
        <taxon>Ascomycota</taxon>
        <taxon>Saccharomycotina</taxon>
        <taxon>Saccharomycetes</taxon>
        <taxon>Phaffomycetales</taxon>
        <taxon>Wickerhamomycetaceae</taxon>
        <taxon>Wickerhamomyces</taxon>
    </lineage>
</organism>
<evidence type="ECO:0000259" key="6">
    <source>
        <dbReference type="Pfam" id="PF00155"/>
    </source>
</evidence>
<keyword evidence="5" id="KW-0663">Pyridoxal phosphate</keyword>
<keyword evidence="8" id="KW-1185">Reference proteome</keyword>
<proteinExistence type="inferred from homology"/>
<dbReference type="Pfam" id="PF00155">
    <property type="entry name" value="Aminotran_1_2"/>
    <property type="match status" value="1"/>
</dbReference>
<comment type="similarity">
    <text evidence="2">Belongs to the class-I pyridoxal-phosphate-dependent aminotransferase family.</text>
</comment>
<gene>
    <name evidence="7" type="ORF">WICPIJ_005557</name>
</gene>
<evidence type="ECO:0000256" key="2">
    <source>
        <dbReference type="ARBA" id="ARBA00007441"/>
    </source>
</evidence>
<dbReference type="InterPro" id="IPR050859">
    <property type="entry name" value="Class-I_PLP-dep_aminotransf"/>
</dbReference>
<dbReference type="Proteomes" id="UP000774326">
    <property type="component" value="Unassembled WGS sequence"/>
</dbReference>
<evidence type="ECO:0000256" key="5">
    <source>
        <dbReference type="ARBA" id="ARBA00022898"/>
    </source>
</evidence>
<name>A0A9P8Q3B3_WICPI</name>
<keyword evidence="3" id="KW-0032">Aminotransferase</keyword>
<dbReference type="Gene3D" id="3.40.640.10">
    <property type="entry name" value="Type I PLP-dependent aspartate aminotransferase-like (Major domain)"/>
    <property type="match status" value="1"/>
</dbReference>